<evidence type="ECO:0000256" key="6">
    <source>
        <dbReference type="ARBA" id="ARBA00022822"/>
    </source>
</evidence>
<dbReference type="HOGENOM" id="CLU_034315_2_1_2"/>
<dbReference type="InterPro" id="IPR036320">
    <property type="entry name" value="Glycosyl_Trfase_fam3_N_dom_sf"/>
</dbReference>
<comment type="subunit">
    <text evidence="8">Homodimer.</text>
</comment>
<dbReference type="NCBIfam" id="TIGR01245">
    <property type="entry name" value="trpD"/>
    <property type="match status" value="1"/>
</dbReference>
<feature type="binding site" evidence="8">
    <location>
        <position position="227"/>
    </location>
    <ligand>
        <name>Mg(2+)</name>
        <dbReference type="ChEBI" id="CHEBI:18420"/>
        <label>2</label>
    </ligand>
</feature>
<comment type="cofactor">
    <cofactor evidence="8">
        <name>Mg(2+)</name>
        <dbReference type="ChEBI" id="CHEBI:18420"/>
    </cofactor>
    <text evidence="8">Binds 2 magnesium ions per monomer.</text>
</comment>
<feature type="binding site" evidence="8">
    <location>
        <position position="93"/>
    </location>
    <ligand>
        <name>Mg(2+)</name>
        <dbReference type="ChEBI" id="CHEBI:18420"/>
        <label>1</label>
    </ligand>
</feature>
<keyword evidence="4 8" id="KW-0328">Glycosyltransferase</keyword>
<dbReference type="GO" id="GO:0000287">
    <property type="term" value="F:magnesium ion binding"/>
    <property type="evidence" value="ECO:0007669"/>
    <property type="project" value="UniProtKB-UniRule"/>
</dbReference>
<dbReference type="Pfam" id="PF00591">
    <property type="entry name" value="Glycos_transf_3"/>
    <property type="match status" value="1"/>
</dbReference>
<dbReference type="STRING" id="572478.Vdis_0226"/>
<keyword evidence="12" id="KW-1185">Reference proteome</keyword>
<dbReference type="PANTHER" id="PTHR43285:SF2">
    <property type="entry name" value="ANTHRANILATE PHOSPHORIBOSYLTRANSFERASE"/>
    <property type="match status" value="1"/>
</dbReference>
<evidence type="ECO:0000256" key="1">
    <source>
        <dbReference type="ARBA" id="ARBA00004907"/>
    </source>
</evidence>
<feature type="domain" description="Glycosyl transferase family 3" evidence="9">
    <location>
        <begin position="74"/>
        <end position="322"/>
    </location>
</feature>
<feature type="domain" description="Glycosyl transferase family 3 N-terminal" evidence="10">
    <location>
        <begin position="4"/>
        <end position="65"/>
    </location>
</feature>
<dbReference type="FunFam" id="3.40.1030.10:FF:000002">
    <property type="entry name" value="Anthranilate phosphoribosyltransferase"/>
    <property type="match status" value="1"/>
</dbReference>
<keyword evidence="8" id="KW-0479">Metal-binding</keyword>
<accession>E1QT46</accession>
<dbReference type="Pfam" id="PF02885">
    <property type="entry name" value="Glycos_trans_3N"/>
    <property type="match status" value="1"/>
</dbReference>
<dbReference type="Proteomes" id="UP000006681">
    <property type="component" value="Chromosome"/>
</dbReference>
<dbReference type="KEGG" id="vdi:Vdis_0226"/>
<proteinExistence type="inferred from homology"/>
<dbReference type="SUPFAM" id="SSF47648">
    <property type="entry name" value="Nucleoside phosphorylase/phosphoribosyltransferase N-terminal domain"/>
    <property type="match status" value="1"/>
</dbReference>
<dbReference type="GO" id="GO:0004048">
    <property type="term" value="F:anthranilate phosphoribosyltransferase activity"/>
    <property type="evidence" value="ECO:0007669"/>
    <property type="project" value="UniProtKB-UniRule"/>
</dbReference>
<comment type="similarity">
    <text evidence="8">Belongs to the anthranilate phosphoribosyltransferase family.</text>
</comment>
<evidence type="ECO:0000259" key="9">
    <source>
        <dbReference type="Pfam" id="PF00591"/>
    </source>
</evidence>
<dbReference type="eggNOG" id="arCOG02012">
    <property type="taxonomic scope" value="Archaea"/>
</dbReference>
<keyword evidence="8" id="KW-0460">Magnesium</keyword>
<keyword evidence="6 8" id="KW-0822">Tryptophan biosynthesis</keyword>
<evidence type="ECO:0000256" key="2">
    <source>
        <dbReference type="ARBA" id="ARBA00011948"/>
    </source>
</evidence>
<dbReference type="EC" id="2.4.2.18" evidence="2 8"/>
<feature type="binding site" evidence="8">
    <location>
        <position position="167"/>
    </location>
    <ligand>
        <name>anthranilate</name>
        <dbReference type="ChEBI" id="CHEBI:16567"/>
        <label>2</label>
    </ligand>
</feature>
<evidence type="ECO:0000313" key="11">
    <source>
        <dbReference type="EMBL" id="ADN49638.1"/>
    </source>
</evidence>
<comment type="caution">
    <text evidence="8">Lacks conserved residue(s) required for the propagation of feature annotation.</text>
</comment>
<comment type="pathway">
    <text evidence="1 8">Amino-acid biosynthesis; L-tryptophan biosynthesis; L-tryptophan from chorismate: step 2/5.</text>
</comment>
<reference evidence="11 12" key="1">
    <citation type="journal article" date="2010" name="Stand. Genomic Sci.">
        <title>Complete genome sequence of Vulcanisaeta distributa type strain (IC-017).</title>
        <authorList>
            <person name="Mavromatis K."/>
            <person name="Sikorski J."/>
            <person name="Pabst E."/>
            <person name="Teshima H."/>
            <person name="Lapidus A."/>
            <person name="Lucas S."/>
            <person name="Nolan M."/>
            <person name="Glavina Del Rio T."/>
            <person name="Cheng J.F."/>
            <person name="Bruce D."/>
            <person name="Goodwin L."/>
            <person name="Pitluck S."/>
            <person name="Liolios K."/>
            <person name="Ivanova N."/>
            <person name="Mikhailova N."/>
            <person name="Pati A."/>
            <person name="Chen A."/>
            <person name="Palaniappan K."/>
            <person name="Land M."/>
            <person name="Hauser L."/>
            <person name="Chang Y.J."/>
            <person name="Jeffries C.D."/>
            <person name="Rohde M."/>
            <person name="Spring S."/>
            <person name="Goker M."/>
            <person name="Wirth R."/>
            <person name="Woyke T."/>
            <person name="Bristow J."/>
            <person name="Eisen J.A."/>
            <person name="Markowitz V."/>
            <person name="Hugenholtz P."/>
            <person name="Klenk H.P."/>
            <person name="Kyrpides N.C."/>
        </authorList>
    </citation>
    <scope>NUCLEOTIDE SEQUENCE [LARGE SCALE GENOMIC DNA]</scope>
    <source>
        <strain evidence="12">DSM 14429 / JCM 11212 / NBRC 100878 / IC-017</strain>
    </source>
</reference>
<feature type="binding site" evidence="8">
    <location>
        <position position="89"/>
    </location>
    <ligand>
        <name>5-phospho-alpha-D-ribose 1-diphosphate</name>
        <dbReference type="ChEBI" id="CHEBI:58017"/>
    </ligand>
</feature>
<dbReference type="RefSeq" id="WP_013335363.1">
    <property type="nucleotide sequence ID" value="NC_014537.1"/>
</dbReference>
<evidence type="ECO:0000256" key="3">
    <source>
        <dbReference type="ARBA" id="ARBA00022605"/>
    </source>
</evidence>
<feature type="binding site" evidence="8">
    <location>
        <position position="81"/>
    </location>
    <ligand>
        <name>anthranilate</name>
        <dbReference type="ChEBI" id="CHEBI:16567"/>
        <label>1</label>
    </ligand>
</feature>
<evidence type="ECO:0000259" key="10">
    <source>
        <dbReference type="Pfam" id="PF02885"/>
    </source>
</evidence>
<organism evidence="11 12">
    <name type="scientific">Vulcanisaeta distributa (strain DSM 14429 / JCM 11212 / NBRC 100878 / IC-017)</name>
    <dbReference type="NCBI Taxonomy" id="572478"/>
    <lineage>
        <taxon>Archaea</taxon>
        <taxon>Thermoproteota</taxon>
        <taxon>Thermoprotei</taxon>
        <taxon>Thermoproteales</taxon>
        <taxon>Thermoproteaceae</taxon>
        <taxon>Vulcanisaeta</taxon>
    </lineage>
</organism>
<dbReference type="GO" id="GO:0005829">
    <property type="term" value="C:cytosol"/>
    <property type="evidence" value="ECO:0007669"/>
    <property type="project" value="TreeGrafter"/>
</dbReference>
<protein>
    <recommendedName>
        <fullName evidence="2 8">Anthranilate phosphoribosyltransferase</fullName>
        <ecNumber evidence="2 8">2.4.2.18</ecNumber>
    </recommendedName>
</protein>
<dbReference type="PANTHER" id="PTHR43285">
    <property type="entry name" value="ANTHRANILATE PHOSPHORIBOSYLTRANSFERASE"/>
    <property type="match status" value="1"/>
</dbReference>
<gene>
    <name evidence="8" type="primary">trpD</name>
    <name evidence="11" type="ordered locus">Vdis_0226</name>
</gene>
<dbReference type="HAMAP" id="MF_00211">
    <property type="entry name" value="TrpD"/>
    <property type="match status" value="1"/>
</dbReference>
<dbReference type="Gene3D" id="1.20.970.10">
    <property type="entry name" value="Transferase, Pyrimidine Nucleoside Phosphorylase, Chain C"/>
    <property type="match status" value="1"/>
</dbReference>
<keyword evidence="5 8" id="KW-0808">Transferase</keyword>
<feature type="binding site" evidence="8">
    <location>
        <begin position="84"/>
        <end position="85"/>
    </location>
    <ligand>
        <name>5-phospho-alpha-D-ribose 1-diphosphate</name>
        <dbReference type="ChEBI" id="CHEBI:58017"/>
    </ligand>
</feature>
<dbReference type="InterPro" id="IPR000312">
    <property type="entry name" value="Glycosyl_Trfase_fam3"/>
</dbReference>
<dbReference type="InterPro" id="IPR005940">
    <property type="entry name" value="Anthranilate_Pribosyl_Tfrase"/>
</dbReference>
<dbReference type="SUPFAM" id="SSF52418">
    <property type="entry name" value="Nucleoside phosphorylase/phosphoribosyltransferase catalytic domain"/>
    <property type="match status" value="1"/>
</dbReference>
<dbReference type="GO" id="GO:0000162">
    <property type="term" value="P:L-tryptophan biosynthetic process"/>
    <property type="evidence" value="ECO:0007669"/>
    <property type="project" value="UniProtKB-UniRule"/>
</dbReference>
<sequence>MTMKEILEKIARGLALSVDEAYEVAKGMLTSIDEALSAAVLMGLRVRGEASSEIAGFAKALRDFCVKIPIDDRGKYVDTAGTGGDGFGTLNVSTAAALVAAYLGARVIKHGNRSVSSTSGSADFLEALGFNINLPPNKAAEMAIKYRFTFAFAPAYHPAMKNVMPVRKKLGIRTIFNLIGPLANPALLTRQLIGVADSSLMDRMAEAALMLGYEHAVLVHGEPGIDEVSVFGKTMVIEVRGNNVDKYFIEPRDLGLGTHRIDEVRVSSPLSSIEKVKRAISGEDEAARDFIIANAAFTLYVAGMVRDPRDGVEYVRSHLDNGFWDYVNELARVSRS</sequence>
<dbReference type="GeneID" id="9751143"/>
<dbReference type="UniPathway" id="UPA00035">
    <property type="reaction ID" value="UER00041"/>
</dbReference>
<evidence type="ECO:0000313" key="12">
    <source>
        <dbReference type="Proteomes" id="UP000006681"/>
    </source>
</evidence>
<comment type="function">
    <text evidence="8">Catalyzes the transfer of the phosphoribosyl group of 5-phosphorylribose-1-pyrophosphate (PRPP) to anthranilate to yield N-(5'-phosphoribosyl)-anthranilate (PRA).</text>
</comment>
<dbReference type="AlphaFoldDB" id="E1QT46"/>
<keyword evidence="7 8" id="KW-0057">Aromatic amino acid biosynthesis</keyword>
<evidence type="ECO:0000256" key="4">
    <source>
        <dbReference type="ARBA" id="ARBA00022676"/>
    </source>
</evidence>
<comment type="catalytic activity">
    <reaction evidence="8">
        <text>N-(5-phospho-beta-D-ribosyl)anthranilate + diphosphate = 5-phospho-alpha-D-ribose 1-diphosphate + anthranilate</text>
        <dbReference type="Rhea" id="RHEA:11768"/>
        <dbReference type="ChEBI" id="CHEBI:16567"/>
        <dbReference type="ChEBI" id="CHEBI:18277"/>
        <dbReference type="ChEBI" id="CHEBI:33019"/>
        <dbReference type="ChEBI" id="CHEBI:58017"/>
        <dbReference type="EC" id="2.4.2.18"/>
    </reaction>
</comment>
<feature type="binding site" evidence="8">
    <location>
        <begin position="109"/>
        <end position="117"/>
    </location>
    <ligand>
        <name>5-phospho-alpha-D-ribose 1-diphosphate</name>
        <dbReference type="ChEBI" id="CHEBI:58017"/>
    </ligand>
</feature>
<reference evidence="12" key="2">
    <citation type="journal article" date="2010" name="Stand. Genomic Sci.">
        <title>Complete genome sequence of Vulcanisaeta distributa type strain (IC-017T).</title>
        <authorList>
            <person name="Mavromatis K."/>
            <person name="Sikorski J."/>
            <person name="Pabst E."/>
            <person name="Teshima H."/>
            <person name="Lapidus A."/>
            <person name="Lucas S."/>
            <person name="Nolan M."/>
            <person name="Glavina Del Rio T."/>
            <person name="Cheng J."/>
            <person name="Bruce D."/>
            <person name="Goodwin L."/>
            <person name="Pitluck S."/>
            <person name="Liolios K."/>
            <person name="Ivanova N."/>
            <person name="Mikhailova N."/>
            <person name="Pati A."/>
            <person name="Chen A."/>
            <person name="Palaniappan K."/>
            <person name="Land M."/>
            <person name="Hauser L."/>
            <person name="Chang Y."/>
            <person name="Jeffries C."/>
            <person name="Rohde M."/>
            <person name="Spring S."/>
            <person name="Goker M."/>
            <person name="Wirth R."/>
            <person name="Woyke T."/>
            <person name="Bristow J."/>
            <person name="Eisen J."/>
            <person name="Markowitz V."/>
            <person name="Hugenholtz P."/>
            <person name="Klenk H."/>
            <person name="Kyrpides N."/>
        </authorList>
    </citation>
    <scope>NUCLEOTIDE SEQUENCE [LARGE SCALE GENOMIC DNA]</scope>
    <source>
        <strain evidence="12">DSM 14429 / JCM 11212 / NBRC 100878 / IC-017</strain>
    </source>
</reference>
<evidence type="ECO:0000256" key="5">
    <source>
        <dbReference type="ARBA" id="ARBA00022679"/>
    </source>
</evidence>
<evidence type="ECO:0000256" key="7">
    <source>
        <dbReference type="ARBA" id="ARBA00023141"/>
    </source>
</evidence>
<feature type="binding site" evidence="8">
    <location>
        <position position="81"/>
    </location>
    <ligand>
        <name>5-phospho-alpha-D-ribose 1-diphosphate</name>
        <dbReference type="ChEBI" id="CHEBI:58017"/>
    </ligand>
</feature>
<feature type="binding site" evidence="8">
    <location>
        <begin position="91"/>
        <end position="94"/>
    </location>
    <ligand>
        <name>5-phospho-alpha-D-ribose 1-diphosphate</name>
        <dbReference type="ChEBI" id="CHEBI:58017"/>
    </ligand>
</feature>
<dbReference type="InterPro" id="IPR017459">
    <property type="entry name" value="Glycosyl_Trfase_fam3_N_dom"/>
</dbReference>
<feature type="binding site" evidence="8">
    <location>
        <position position="227"/>
    </location>
    <ligand>
        <name>Mg(2+)</name>
        <dbReference type="ChEBI" id="CHEBI:18420"/>
        <label>1</label>
    </ligand>
</feature>
<dbReference type="EMBL" id="CP002100">
    <property type="protein sequence ID" value="ADN49638.1"/>
    <property type="molecule type" value="Genomic_DNA"/>
</dbReference>
<evidence type="ECO:0000256" key="8">
    <source>
        <dbReference type="HAMAP-Rule" id="MF_00211"/>
    </source>
</evidence>
<feature type="binding site" evidence="8">
    <location>
        <position position="121"/>
    </location>
    <ligand>
        <name>5-phospho-alpha-D-ribose 1-diphosphate</name>
        <dbReference type="ChEBI" id="CHEBI:58017"/>
    </ligand>
</feature>
<name>E1QT46_VULDI</name>
<dbReference type="Gene3D" id="3.40.1030.10">
    <property type="entry name" value="Nucleoside phosphorylase/phosphoribosyltransferase catalytic domain"/>
    <property type="match status" value="1"/>
</dbReference>
<dbReference type="InterPro" id="IPR035902">
    <property type="entry name" value="Nuc_phospho_transferase"/>
</dbReference>
<feature type="binding site" evidence="8">
    <location>
        <position position="112"/>
    </location>
    <ligand>
        <name>anthranilate</name>
        <dbReference type="ChEBI" id="CHEBI:16567"/>
        <label>1</label>
    </ligand>
</feature>
<feature type="binding site" evidence="8">
    <location>
        <position position="226"/>
    </location>
    <ligand>
        <name>Mg(2+)</name>
        <dbReference type="ChEBI" id="CHEBI:18420"/>
        <label>2</label>
    </ligand>
</feature>
<keyword evidence="3 8" id="KW-0028">Amino-acid biosynthesis</keyword>